<evidence type="ECO:0000256" key="1">
    <source>
        <dbReference type="ARBA" id="ARBA00004651"/>
    </source>
</evidence>
<dbReference type="GO" id="GO:0004984">
    <property type="term" value="F:olfactory receptor activity"/>
    <property type="evidence" value="ECO:0007669"/>
    <property type="project" value="InterPro"/>
</dbReference>
<feature type="transmembrane region" description="Helical" evidence="10">
    <location>
        <begin position="337"/>
        <end position="357"/>
    </location>
</feature>
<feature type="transmembrane region" description="Helical" evidence="10">
    <location>
        <begin position="23"/>
        <end position="41"/>
    </location>
</feature>
<feature type="transmembrane region" description="Helical" evidence="10">
    <location>
        <begin position="78"/>
        <end position="100"/>
    </location>
</feature>
<dbReference type="PANTHER" id="PTHR21137:SF35">
    <property type="entry name" value="ODORANT RECEPTOR 19A-RELATED"/>
    <property type="match status" value="1"/>
</dbReference>
<keyword evidence="7 10" id="KW-0472">Membrane</keyword>
<feature type="transmembrane region" description="Helical" evidence="10">
    <location>
        <begin position="53"/>
        <end position="72"/>
    </location>
</feature>
<evidence type="ECO:0000256" key="10">
    <source>
        <dbReference type="RuleBase" id="RU351113"/>
    </source>
</evidence>
<comment type="subcellular location">
    <subcellularLocation>
        <location evidence="1 10">Cell membrane</location>
        <topology evidence="1 10">Multi-pass membrane protein</topology>
    </subcellularLocation>
</comment>
<dbReference type="PANTHER" id="PTHR21137">
    <property type="entry name" value="ODORANT RECEPTOR"/>
    <property type="match status" value="1"/>
</dbReference>
<evidence type="ECO:0000256" key="6">
    <source>
        <dbReference type="ARBA" id="ARBA00022989"/>
    </source>
</evidence>
<dbReference type="InterPro" id="IPR004117">
    <property type="entry name" value="7tm6_olfct_rcpt"/>
</dbReference>
<evidence type="ECO:0000256" key="9">
    <source>
        <dbReference type="ARBA" id="ARBA00023224"/>
    </source>
</evidence>
<keyword evidence="6 10" id="KW-1133">Transmembrane helix</keyword>
<evidence type="ECO:0000256" key="8">
    <source>
        <dbReference type="ARBA" id="ARBA00023170"/>
    </source>
</evidence>
<keyword evidence="5 10" id="KW-0552">Olfaction</keyword>
<feature type="transmembrane region" description="Helical" evidence="10">
    <location>
        <begin position="146"/>
        <end position="165"/>
    </location>
</feature>
<keyword evidence="3 10" id="KW-0716">Sensory transduction</keyword>
<keyword evidence="2" id="KW-1003">Cell membrane</keyword>
<dbReference type="EMBL" id="KU133792">
    <property type="protein sequence ID" value="ALV87617.1"/>
    <property type="molecule type" value="mRNA"/>
</dbReference>
<evidence type="ECO:0000256" key="4">
    <source>
        <dbReference type="ARBA" id="ARBA00022692"/>
    </source>
</evidence>
<keyword evidence="9 10" id="KW-0807">Transducer</keyword>
<dbReference type="GO" id="GO:0005886">
    <property type="term" value="C:plasma membrane"/>
    <property type="evidence" value="ECO:0007669"/>
    <property type="project" value="UniProtKB-SubCell"/>
</dbReference>
<proteinExistence type="evidence at transcript level"/>
<dbReference type="Pfam" id="PF02949">
    <property type="entry name" value="7tm_6"/>
    <property type="match status" value="1"/>
</dbReference>
<accession>A0A0U3TV14</accession>
<feature type="transmembrane region" description="Helical" evidence="10">
    <location>
        <begin position="206"/>
        <end position="228"/>
    </location>
</feature>
<organism evidence="11">
    <name type="scientific">Drosicha corpulenta</name>
    <dbReference type="NCBI Taxonomy" id="535978"/>
    <lineage>
        <taxon>Eukaryota</taxon>
        <taxon>Metazoa</taxon>
        <taxon>Ecdysozoa</taxon>
        <taxon>Arthropoda</taxon>
        <taxon>Hexapoda</taxon>
        <taxon>Insecta</taxon>
        <taxon>Pterygota</taxon>
        <taxon>Neoptera</taxon>
        <taxon>Paraneoptera</taxon>
        <taxon>Hemiptera</taxon>
        <taxon>Sternorrhyncha</taxon>
        <taxon>Coccoidea</taxon>
        <taxon>Monophlebidae</taxon>
        <taxon>Drosicha</taxon>
    </lineage>
</organism>
<keyword evidence="8 10" id="KW-0675">Receptor</keyword>
<evidence type="ECO:0000256" key="2">
    <source>
        <dbReference type="ARBA" id="ARBA00022475"/>
    </source>
</evidence>
<evidence type="ECO:0000256" key="7">
    <source>
        <dbReference type="ARBA" id="ARBA00023136"/>
    </source>
</evidence>
<protein>
    <recommendedName>
        <fullName evidence="10">Odorant receptor</fullName>
    </recommendedName>
</protein>
<evidence type="ECO:0000313" key="11">
    <source>
        <dbReference type="EMBL" id="ALV87617.1"/>
    </source>
</evidence>
<dbReference type="AlphaFoldDB" id="A0A0U3TV14"/>
<dbReference type="GO" id="GO:0005549">
    <property type="term" value="F:odorant binding"/>
    <property type="evidence" value="ECO:0007669"/>
    <property type="project" value="InterPro"/>
</dbReference>
<reference evidence="11" key="1">
    <citation type="submission" date="2015-11" db="EMBL/GenBank/DDBJ databases">
        <title>Identification of candidate chemosensory genes in the antennal transcriptome of Drosicha corpulenta (Kuwana).</title>
        <authorList>
            <person name="Zhang Y."/>
            <person name="Gao Q."/>
            <person name="Xie Y."/>
        </authorList>
    </citation>
    <scope>NUCLEOTIDE SEQUENCE</scope>
</reference>
<comment type="similarity">
    <text evidence="10">Belongs to the insect chemoreceptor superfamily. Heteromeric odorant receptor channel (TC 1.A.69) family.</text>
</comment>
<keyword evidence="4 10" id="KW-0812">Transmembrane</keyword>
<dbReference type="GO" id="GO:0007165">
    <property type="term" value="P:signal transduction"/>
    <property type="evidence" value="ECO:0007669"/>
    <property type="project" value="UniProtKB-KW"/>
</dbReference>
<evidence type="ECO:0000256" key="3">
    <source>
        <dbReference type="ARBA" id="ARBA00022606"/>
    </source>
</evidence>
<feature type="transmembrane region" description="Helical" evidence="10">
    <location>
        <begin position="299"/>
        <end position="325"/>
    </location>
</feature>
<sequence length="431" mass="49728">MSELPNWTFTSEDNSHQRQHKPYVRYFLSFFLASVGIATDRQNKFVKLLWPKFLVLCFVSSFSCVTVRLLFLRDLSKIVQTLVSLLHMAFLNFSTFSIYLHRRDILDMVQIKDDHFGSYYDKSLVVKNYMTSDEDFKVFLQKWGTLASLIHATGFILAPFFLFLFSGTTTTTAELADNDSLYILPSWYPWSVDSDARYLLTYALQFVQVSALCVPIIGNFLFIIYFVIEIRLQKANLCTSLNNIVVYAYWESMSNESEIFQVFATSTGATKSYDELLYTYLQDCMQHHIMINEFIEKFISCYSLVFIGCVAYSVSNMSLIAYSLVLLLADKAKAISFLQPIEGLVVVISFILLYSYLGEVITSINNSVRNALFDIPWYEQSSKYQRAMLTFMCLTQKDIVLKAGVKHIASYKLFTSVLRLSYSFFNILLKV</sequence>
<evidence type="ECO:0000256" key="5">
    <source>
        <dbReference type="ARBA" id="ARBA00022725"/>
    </source>
</evidence>
<name>A0A0U3TV14_9HEMI</name>